<organism evidence="1 2">
    <name type="scientific">Halomonas citrativorans</name>
    <dbReference type="NCBI Taxonomy" id="2742612"/>
    <lineage>
        <taxon>Bacteria</taxon>
        <taxon>Pseudomonadati</taxon>
        <taxon>Pseudomonadota</taxon>
        <taxon>Gammaproteobacteria</taxon>
        <taxon>Oceanospirillales</taxon>
        <taxon>Halomonadaceae</taxon>
        <taxon>Halomonas</taxon>
    </lineage>
</organism>
<evidence type="ECO:0000313" key="2">
    <source>
        <dbReference type="Proteomes" id="UP000196331"/>
    </source>
</evidence>
<dbReference type="EMBL" id="FUKM01000028">
    <property type="protein sequence ID" value="SJN11823.1"/>
    <property type="molecule type" value="Genomic_DNA"/>
</dbReference>
<dbReference type="Proteomes" id="UP000196331">
    <property type="component" value="Unassembled WGS sequence"/>
</dbReference>
<reference evidence="1 2" key="1">
    <citation type="submission" date="2017-02" db="EMBL/GenBank/DDBJ databases">
        <authorList>
            <person name="Dridi B."/>
        </authorList>
    </citation>
    <scope>NUCLEOTIDE SEQUENCE [LARGE SCALE GENOMIC DNA]</scope>
    <source>
        <strain evidence="1 2">JB380</strain>
    </source>
</reference>
<sequence length="37" mass="3947">MQETNNARPSSCVHGVNTTACNTDCTHPSSLVVDPLF</sequence>
<dbReference type="AlphaFoldDB" id="A0A1R4HXD4"/>
<comment type="caution">
    <text evidence="1">The sequence shown here is derived from an EMBL/GenBank/DDBJ whole genome shotgun (WGS) entry which is preliminary data.</text>
</comment>
<evidence type="ECO:0000313" key="1">
    <source>
        <dbReference type="EMBL" id="SJN11823.1"/>
    </source>
</evidence>
<proteinExistence type="predicted"/>
<protein>
    <submittedName>
        <fullName evidence="1">Uncharacterized protein</fullName>
    </submittedName>
</protein>
<accession>A0A1R4HXD4</accession>
<name>A0A1R4HXD4_9GAMM</name>
<gene>
    <name evidence="1" type="ORF">CZ787_06700</name>
</gene>